<evidence type="ECO:0000256" key="7">
    <source>
        <dbReference type="ARBA" id="ARBA00023326"/>
    </source>
</evidence>
<dbReference type="GO" id="GO:0008422">
    <property type="term" value="F:beta-glucosidase activity"/>
    <property type="evidence" value="ECO:0007669"/>
    <property type="project" value="TreeGrafter"/>
</dbReference>
<dbReference type="SUPFAM" id="SSF81296">
    <property type="entry name" value="E set domains"/>
    <property type="match status" value="1"/>
</dbReference>
<feature type="chain" id="PRO_5042117722" evidence="9">
    <location>
        <begin position="20"/>
        <end position="552"/>
    </location>
</feature>
<dbReference type="GO" id="GO:0005576">
    <property type="term" value="C:extracellular region"/>
    <property type="evidence" value="ECO:0007669"/>
    <property type="project" value="TreeGrafter"/>
</dbReference>
<dbReference type="InterPro" id="IPR017853">
    <property type="entry name" value="GH"/>
</dbReference>
<dbReference type="PROSITE" id="PS00659">
    <property type="entry name" value="GLYCOSYL_HYDROL_F5"/>
    <property type="match status" value="1"/>
</dbReference>
<dbReference type="InterPro" id="IPR018087">
    <property type="entry name" value="Glyco_hydro_5_CS"/>
</dbReference>
<evidence type="ECO:0000256" key="3">
    <source>
        <dbReference type="ARBA" id="ARBA00022801"/>
    </source>
</evidence>
<dbReference type="InterPro" id="IPR005102">
    <property type="entry name" value="Carbo-bd_X2"/>
</dbReference>
<evidence type="ECO:0000256" key="1">
    <source>
        <dbReference type="ARBA" id="ARBA00005641"/>
    </source>
</evidence>
<feature type="domain" description="Endoglucanase B carbohydrate binding" evidence="12">
    <location>
        <begin position="457"/>
        <end position="538"/>
    </location>
</feature>
<dbReference type="GO" id="GO:0009986">
    <property type="term" value="C:cell surface"/>
    <property type="evidence" value="ECO:0007669"/>
    <property type="project" value="TreeGrafter"/>
</dbReference>
<evidence type="ECO:0000256" key="8">
    <source>
        <dbReference type="RuleBase" id="RU361153"/>
    </source>
</evidence>
<evidence type="ECO:0000259" key="12">
    <source>
        <dbReference type="Pfam" id="PF18448"/>
    </source>
</evidence>
<evidence type="ECO:0000313" key="14">
    <source>
        <dbReference type="Proteomes" id="UP001212841"/>
    </source>
</evidence>
<reference evidence="13" key="1">
    <citation type="submission" date="2020-05" db="EMBL/GenBank/DDBJ databases">
        <title>Phylogenomic resolution of chytrid fungi.</title>
        <authorList>
            <person name="Stajich J.E."/>
            <person name="Amses K."/>
            <person name="Simmons R."/>
            <person name="Seto K."/>
            <person name="Myers J."/>
            <person name="Bonds A."/>
            <person name="Quandt C.A."/>
            <person name="Barry K."/>
            <person name="Liu P."/>
            <person name="Grigoriev I."/>
            <person name="Longcore J.E."/>
            <person name="James T.Y."/>
        </authorList>
    </citation>
    <scope>NUCLEOTIDE SEQUENCE</scope>
    <source>
        <strain evidence="13">JEL0318</strain>
    </source>
</reference>
<evidence type="ECO:0000256" key="4">
    <source>
        <dbReference type="ARBA" id="ARBA00023001"/>
    </source>
</evidence>
<feature type="domain" description="Carbohydrate binding X2" evidence="11">
    <location>
        <begin position="360"/>
        <end position="440"/>
    </location>
</feature>
<dbReference type="AlphaFoldDB" id="A0AAD5SGM2"/>
<gene>
    <name evidence="13" type="ORF">HK097_002017</name>
</gene>
<organism evidence="13 14">
    <name type="scientific">Rhizophlyctis rosea</name>
    <dbReference type="NCBI Taxonomy" id="64517"/>
    <lineage>
        <taxon>Eukaryota</taxon>
        <taxon>Fungi</taxon>
        <taxon>Fungi incertae sedis</taxon>
        <taxon>Chytridiomycota</taxon>
        <taxon>Chytridiomycota incertae sedis</taxon>
        <taxon>Chytridiomycetes</taxon>
        <taxon>Rhizophlyctidales</taxon>
        <taxon>Rhizophlyctidaceae</taxon>
        <taxon>Rhizophlyctis</taxon>
    </lineage>
</organism>
<protein>
    <submittedName>
        <fullName evidence="13">Uncharacterized protein</fullName>
    </submittedName>
</protein>
<dbReference type="Gene3D" id="2.60.40.10">
    <property type="entry name" value="Immunoglobulins"/>
    <property type="match status" value="1"/>
</dbReference>
<dbReference type="Pfam" id="PF18448">
    <property type="entry name" value="CBM46"/>
    <property type="match status" value="1"/>
</dbReference>
<feature type="domain" description="Glycoside hydrolase family 5" evidence="10">
    <location>
        <begin position="53"/>
        <end position="324"/>
    </location>
</feature>
<accession>A0AAD5SGM2</accession>
<evidence type="ECO:0000259" key="10">
    <source>
        <dbReference type="Pfam" id="PF00150"/>
    </source>
</evidence>
<comment type="caution">
    <text evidence="13">The sequence shown here is derived from an EMBL/GenBank/DDBJ whole genome shotgun (WGS) entry which is preliminary data.</text>
</comment>
<dbReference type="Gene3D" id="3.20.20.80">
    <property type="entry name" value="Glycosidases"/>
    <property type="match status" value="1"/>
</dbReference>
<dbReference type="InterPro" id="IPR040946">
    <property type="entry name" value="CBM46"/>
</dbReference>
<dbReference type="Proteomes" id="UP001212841">
    <property type="component" value="Unassembled WGS sequence"/>
</dbReference>
<dbReference type="InterPro" id="IPR001547">
    <property type="entry name" value="Glyco_hydro_5"/>
</dbReference>
<evidence type="ECO:0000256" key="9">
    <source>
        <dbReference type="SAM" id="SignalP"/>
    </source>
</evidence>
<keyword evidence="5" id="KW-0119">Carbohydrate metabolism</keyword>
<dbReference type="PIRSF" id="PIRSF001043">
    <property type="entry name" value="Endoglucanase_B"/>
    <property type="match status" value="1"/>
</dbReference>
<keyword evidence="7" id="KW-0624">Polysaccharide degradation</keyword>
<comment type="similarity">
    <text evidence="1 8">Belongs to the glycosyl hydrolase 5 (cellulase A) family.</text>
</comment>
<evidence type="ECO:0000259" key="11">
    <source>
        <dbReference type="Pfam" id="PF03442"/>
    </source>
</evidence>
<dbReference type="PANTHER" id="PTHR31297:SF41">
    <property type="entry name" value="ENDOGLUCANASE, PUTATIVE (AFU_ORTHOLOGUE AFUA_5G01830)-RELATED"/>
    <property type="match status" value="1"/>
</dbReference>
<dbReference type="Pfam" id="PF00150">
    <property type="entry name" value="Cellulase"/>
    <property type="match status" value="1"/>
</dbReference>
<proteinExistence type="inferred from homology"/>
<dbReference type="InterPro" id="IPR013783">
    <property type="entry name" value="Ig-like_fold"/>
</dbReference>
<sequence>MVRLFALTAIAALASSVAAQHCNGWYNNETPARAVQNMQPGWNLGNTLDAVPYEDSWNNAKVQEYTFSDIKKAGFKSVRIPITWTAKTGPAPSYTIDATWLDRVEQVVDMALKYDLYVVINIHHDSWEWADLSTPDNLQGKKDRLYALWRQISARLNKKCEKVLFESLNEPVGGGDDAKDETHSNIYNEFNAEFVKIVRQSGGFNAKRNLLLPTLNTNIDRGIKWFKFPAQPDSNLILTVHNYDPWDFVSNSWGKTWWGTADDLVYFDNLYERLVKAFPNTAIVLGEFGTSKFVDKFSNWLWHDYHVRAAAKRNIAIQLWDNGDDYFDRVNRVWRDPVIKDYVINAAKLVPNSFLDKATLYFKEGEAITDKALKLNLNGNTFGALLNGQVTLQSGRDYRVENGTTLVLTQKYLSSVVKPAIGTSATLTAKFSKGTYPTLALTRYSTPIISYNSFTKTEPLTNALTIPTQFKGTTLATVKCVYDNGVYCKDDWTQWLGDLQKGRINYNDFWADATNVGLSAAFVNGLSQSANLTFEFYPREENVNLGFRIVVA</sequence>
<dbReference type="Pfam" id="PF03442">
    <property type="entry name" value="CBM_X2"/>
    <property type="match status" value="1"/>
</dbReference>
<keyword evidence="14" id="KW-1185">Reference proteome</keyword>
<evidence type="ECO:0000256" key="6">
    <source>
        <dbReference type="ARBA" id="ARBA00023295"/>
    </source>
</evidence>
<evidence type="ECO:0000256" key="5">
    <source>
        <dbReference type="ARBA" id="ARBA00023277"/>
    </source>
</evidence>
<evidence type="ECO:0000313" key="13">
    <source>
        <dbReference type="EMBL" id="KAJ3054353.1"/>
    </source>
</evidence>
<keyword evidence="3 8" id="KW-0378">Hydrolase</keyword>
<keyword evidence="4" id="KW-0136">Cellulose degradation</keyword>
<dbReference type="InterPro" id="IPR050386">
    <property type="entry name" value="Glycosyl_hydrolase_5"/>
</dbReference>
<name>A0AAD5SGM2_9FUNG</name>
<dbReference type="InterPro" id="IPR014756">
    <property type="entry name" value="Ig_E-set"/>
</dbReference>
<keyword evidence="2 9" id="KW-0732">Signal</keyword>
<dbReference type="PANTHER" id="PTHR31297">
    <property type="entry name" value="GLUCAN ENDO-1,6-BETA-GLUCOSIDASE B"/>
    <property type="match status" value="1"/>
</dbReference>
<dbReference type="InterPro" id="IPR016282">
    <property type="entry name" value="Glyco_hydro_5_endoGlcnase_B"/>
</dbReference>
<dbReference type="SUPFAM" id="SSF51445">
    <property type="entry name" value="(Trans)glycosidases"/>
    <property type="match status" value="1"/>
</dbReference>
<evidence type="ECO:0000256" key="2">
    <source>
        <dbReference type="ARBA" id="ARBA00022729"/>
    </source>
</evidence>
<feature type="signal peptide" evidence="9">
    <location>
        <begin position="1"/>
        <end position="19"/>
    </location>
</feature>
<keyword evidence="6 8" id="KW-0326">Glycosidase</keyword>
<dbReference type="EMBL" id="JADGJD010000142">
    <property type="protein sequence ID" value="KAJ3054353.1"/>
    <property type="molecule type" value="Genomic_DNA"/>
</dbReference>
<dbReference type="GO" id="GO:0030245">
    <property type="term" value="P:cellulose catabolic process"/>
    <property type="evidence" value="ECO:0007669"/>
    <property type="project" value="UniProtKB-KW"/>
</dbReference>